<proteinExistence type="predicted"/>
<comment type="caution">
    <text evidence="2">The sequence shown here is derived from an EMBL/GenBank/DDBJ whole genome shotgun (WGS) entry which is preliminary data.</text>
</comment>
<evidence type="ECO:0008006" key="4">
    <source>
        <dbReference type="Google" id="ProtNLM"/>
    </source>
</evidence>
<feature type="signal peptide" evidence="1">
    <location>
        <begin position="1"/>
        <end position="24"/>
    </location>
</feature>
<evidence type="ECO:0000256" key="1">
    <source>
        <dbReference type="SAM" id="SignalP"/>
    </source>
</evidence>
<dbReference type="Proteomes" id="UP000027219">
    <property type="component" value="Unassembled WGS sequence"/>
</dbReference>
<sequence length="121" mass="13914">MKRIIPTLIFALALSACSQTPKTAAEFWYGQGERFGLHGYAMENESLESVKENVPFDEAAYRQGYLKGKAEYCDPFKAFEKGIRGTRYTGQCEGLPNEDMLKAEWQRGWDTFIGADFYRFR</sequence>
<organism evidence="2 3">
    <name type="scientific">Vibrio fortis</name>
    <dbReference type="NCBI Taxonomy" id="212667"/>
    <lineage>
        <taxon>Bacteria</taxon>
        <taxon>Pseudomonadati</taxon>
        <taxon>Pseudomonadota</taxon>
        <taxon>Gammaproteobacteria</taxon>
        <taxon>Vibrionales</taxon>
        <taxon>Vibrionaceae</taxon>
        <taxon>Vibrio</taxon>
    </lineage>
</organism>
<dbReference type="InterPro" id="IPR021242">
    <property type="entry name" value="DUF2799"/>
</dbReference>
<dbReference type="AlphaFoldDB" id="A0A066UU00"/>
<accession>A0A066UU00</accession>
<name>A0A066UU00_9VIBR</name>
<feature type="chain" id="PRO_5001631389" description="DUF2799 domain-containing protein" evidence="1">
    <location>
        <begin position="25"/>
        <end position="121"/>
    </location>
</feature>
<keyword evidence="1" id="KW-0732">Signal</keyword>
<evidence type="ECO:0000313" key="2">
    <source>
        <dbReference type="EMBL" id="KDN27599.1"/>
    </source>
</evidence>
<reference evidence="2 3" key="1">
    <citation type="submission" date="2014-02" db="EMBL/GenBank/DDBJ databases">
        <title>Vibrio fortis Dalian14 Genome Sequencing.</title>
        <authorList>
            <person name="Wang Y."/>
            <person name="Song L."/>
            <person name="Liu G."/>
            <person name="Ding J."/>
        </authorList>
    </citation>
    <scope>NUCLEOTIDE SEQUENCE [LARGE SCALE GENOMIC DNA]</scope>
    <source>
        <strain evidence="2 3">Dalian14</strain>
    </source>
</reference>
<protein>
    <recommendedName>
        <fullName evidence="4">DUF2799 domain-containing protein</fullName>
    </recommendedName>
</protein>
<keyword evidence="3" id="KW-1185">Reference proteome</keyword>
<dbReference type="EMBL" id="JFFR01000025">
    <property type="protein sequence ID" value="KDN27599.1"/>
    <property type="molecule type" value="Genomic_DNA"/>
</dbReference>
<evidence type="ECO:0000313" key="3">
    <source>
        <dbReference type="Proteomes" id="UP000027219"/>
    </source>
</evidence>
<dbReference type="Pfam" id="PF10973">
    <property type="entry name" value="DUF2799"/>
    <property type="match status" value="1"/>
</dbReference>
<gene>
    <name evidence="2" type="ORF">VFDL14_01025</name>
</gene>
<dbReference type="RefSeq" id="WP_032551822.1">
    <property type="nucleotide sequence ID" value="NZ_JBEEAX010000002.1"/>
</dbReference>
<dbReference type="PROSITE" id="PS51257">
    <property type="entry name" value="PROKAR_LIPOPROTEIN"/>
    <property type="match status" value="1"/>
</dbReference>
<dbReference type="OrthoDB" id="5872153at2"/>